<evidence type="ECO:0000313" key="4">
    <source>
        <dbReference type="Proteomes" id="UP001491310"/>
    </source>
</evidence>
<dbReference type="InterPro" id="IPR010448">
    <property type="entry name" value="Torsin"/>
</dbReference>
<name>A0ABR2YU29_9CHLO</name>
<feature type="transmembrane region" description="Helical" evidence="2">
    <location>
        <begin position="6"/>
        <end position="22"/>
    </location>
</feature>
<dbReference type="PANTHER" id="PTHR10760:SF2">
    <property type="entry name" value="LD13476P-RELATED"/>
    <property type="match status" value="1"/>
</dbReference>
<dbReference type="Pfam" id="PF06309">
    <property type="entry name" value="Torsin"/>
    <property type="match status" value="1"/>
</dbReference>
<dbReference type="InterPro" id="IPR027417">
    <property type="entry name" value="P-loop_NTPase"/>
</dbReference>
<comment type="caution">
    <text evidence="3">The sequence shown here is derived from an EMBL/GenBank/DDBJ whole genome shotgun (WGS) entry which is preliminary data.</text>
</comment>
<proteinExistence type="inferred from homology"/>
<keyword evidence="2" id="KW-1133">Transmembrane helix</keyword>
<dbReference type="SUPFAM" id="SSF52540">
    <property type="entry name" value="P-loop containing nucleoside triphosphate hydrolases"/>
    <property type="match status" value="1"/>
</dbReference>
<evidence type="ECO:0000256" key="2">
    <source>
        <dbReference type="SAM" id="Phobius"/>
    </source>
</evidence>
<keyword evidence="4" id="KW-1185">Reference proteome</keyword>
<evidence type="ECO:0000313" key="3">
    <source>
        <dbReference type="EMBL" id="KAK9915186.1"/>
    </source>
</evidence>
<sequence>MPVPAAVGYAVVGIIAGLVALIHQGPNSFVPGVCERLEPYLLSEVVGQELAVSQLSDAICDHVSNENPIKPLIVSIHGPPGVGKSMSHLLAARALYNQDPSPQTQCPGPDCPGYKVLYGMDYIASEREQQHALLRASLLEHCSRYPEALIVVEEYDKLDCSTRGFLRQLFENARVANVTLDRSVIILESNSGYLQLHELLQAAGHRGRVRAEEAQRVLKDLVFDLWRADGCEERSDTLKMLALVDFYLPFLPLERPHIEQLFRMKLKERSHALAESKQAAGLTWDEDVVKFLTDRVDFEQSYPIEGAKEVGTLMTRYVSRG</sequence>
<protein>
    <recommendedName>
        <fullName evidence="5">AAA+ ATPase domain-containing protein</fullName>
    </recommendedName>
</protein>
<dbReference type="Gene3D" id="3.40.50.300">
    <property type="entry name" value="P-loop containing nucleotide triphosphate hydrolases"/>
    <property type="match status" value="1"/>
</dbReference>
<gene>
    <name evidence="3" type="ORF">WJX75_005820</name>
</gene>
<accession>A0ABR2YU29</accession>
<dbReference type="Proteomes" id="UP001491310">
    <property type="component" value="Unassembled WGS sequence"/>
</dbReference>
<evidence type="ECO:0008006" key="5">
    <source>
        <dbReference type="Google" id="ProtNLM"/>
    </source>
</evidence>
<keyword evidence="2" id="KW-0812">Transmembrane</keyword>
<evidence type="ECO:0000256" key="1">
    <source>
        <dbReference type="ARBA" id="ARBA00006235"/>
    </source>
</evidence>
<keyword evidence="2" id="KW-0472">Membrane</keyword>
<dbReference type="PANTHER" id="PTHR10760">
    <property type="entry name" value="TORSIN"/>
    <property type="match status" value="1"/>
</dbReference>
<organism evidence="3 4">
    <name type="scientific">Coccomyxa subellipsoidea</name>
    <dbReference type="NCBI Taxonomy" id="248742"/>
    <lineage>
        <taxon>Eukaryota</taxon>
        <taxon>Viridiplantae</taxon>
        <taxon>Chlorophyta</taxon>
        <taxon>core chlorophytes</taxon>
        <taxon>Trebouxiophyceae</taxon>
        <taxon>Trebouxiophyceae incertae sedis</taxon>
        <taxon>Coccomyxaceae</taxon>
        <taxon>Coccomyxa</taxon>
    </lineage>
</organism>
<comment type="similarity">
    <text evidence="1">Belongs to the ClpA/ClpB family. Torsin subfamily.</text>
</comment>
<dbReference type="EMBL" id="JALJOT010000005">
    <property type="protein sequence ID" value="KAK9915186.1"/>
    <property type="molecule type" value="Genomic_DNA"/>
</dbReference>
<reference evidence="3 4" key="1">
    <citation type="journal article" date="2024" name="Nat. Commun.">
        <title>Phylogenomics reveals the evolutionary origins of lichenization in chlorophyte algae.</title>
        <authorList>
            <person name="Puginier C."/>
            <person name="Libourel C."/>
            <person name="Otte J."/>
            <person name="Skaloud P."/>
            <person name="Haon M."/>
            <person name="Grisel S."/>
            <person name="Petersen M."/>
            <person name="Berrin J.G."/>
            <person name="Delaux P.M."/>
            <person name="Dal Grande F."/>
            <person name="Keller J."/>
        </authorList>
    </citation>
    <scope>NUCLEOTIDE SEQUENCE [LARGE SCALE GENOMIC DNA]</scope>
    <source>
        <strain evidence="3 4">SAG 216-7</strain>
    </source>
</reference>